<dbReference type="SMART" id="SM00151">
    <property type="entry name" value="SWIB"/>
    <property type="match status" value="1"/>
</dbReference>
<dbReference type="RefSeq" id="XP_056053972.1">
    <property type="nucleotide sequence ID" value="XM_056196867.1"/>
</dbReference>
<dbReference type="PROSITE" id="PS51925">
    <property type="entry name" value="SWIB_MDM2"/>
    <property type="match status" value="1"/>
</dbReference>
<dbReference type="InterPro" id="IPR019835">
    <property type="entry name" value="SWIB_domain"/>
</dbReference>
<dbReference type="KEGG" id="amus:LMH87_009806"/>
<reference evidence="3" key="1">
    <citation type="journal article" date="2023" name="Access Microbiol">
        <title>De-novo genome assembly for Akanthomyces muscarius, a biocontrol agent of insect agricultural pests.</title>
        <authorList>
            <person name="Erdos Z."/>
            <person name="Studholme D.J."/>
            <person name="Raymond B."/>
            <person name="Sharma M."/>
        </authorList>
    </citation>
    <scope>NUCLEOTIDE SEQUENCE</scope>
    <source>
        <strain evidence="3">Ve6</strain>
    </source>
</reference>
<feature type="compositionally biased region" description="Acidic residues" evidence="1">
    <location>
        <begin position="243"/>
        <end position="256"/>
    </location>
</feature>
<dbReference type="CDD" id="cd10568">
    <property type="entry name" value="SWIB_like"/>
    <property type="match status" value="1"/>
</dbReference>
<keyword evidence="4" id="KW-1185">Reference proteome</keyword>
<dbReference type="AlphaFoldDB" id="A0A9W8QES4"/>
<dbReference type="EMBL" id="JAJHUN010000008">
    <property type="protein sequence ID" value="KAJ4153314.1"/>
    <property type="molecule type" value="Genomic_DNA"/>
</dbReference>
<dbReference type="InterPro" id="IPR036885">
    <property type="entry name" value="SWIB_MDM2_dom_sf"/>
</dbReference>
<evidence type="ECO:0000313" key="4">
    <source>
        <dbReference type="Proteomes" id="UP001144673"/>
    </source>
</evidence>
<feature type="region of interest" description="Disordered" evidence="1">
    <location>
        <begin position="1"/>
        <end position="29"/>
    </location>
</feature>
<evidence type="ECO:0000256" key="1">
    <source>
        <dbReference type="SAM" id="MobiDB-lite"/>
    </source>
</evidence>
<sequence>MHMYASEHGGAPYKSQHVTQLSMPPRDAPRHAALRREPLHARANDHSTDKSSHWETSTMQQQYRTFAQQAPQRSPHATARRGGIGPMMSAGPHPAVPLTQAQMAQQQLAQVQAAELAKRRSRKPTDKNIPDGIEDSVVNPESAQRYRDLKDVERLIDATITRKRLDVLDNTQHPTKLTKTLRIWISNAVQDQVWQGNGPTSDSFDFSGAAEASYRVKIEGCLLDDEAPEEEKSTKPTAADAATTEDNDDKMDEDTATNEKSNATSRKLKLSHFFKAMTVDFDRSRFRNGAEQSVEWKKPDAALRQPNGPNLPASADFDEIAFKRNGDENINITINLFRQEIPERYQFNPELADVIDMKEGTQQEAVMGFWEYIRQRGLQEDEEKRNFRCDELLKKVVRGDVGFIPMLNEYVAQNLRPLPPVALPYTIRVDEEFHKNPQPTIYDVQVTIDDPLRASLQGLINNPQYLAMLKDISGLDEQLARLVQAVSASKAKHTFMKSLGEDPATFVKNWLSSQKRDLEVIMGEGSNGGDNGYGDEWRRGGSSSVWATQTARESVNVLLSRQR</sequence>
<accession>A0A9W8QES4</accession>
<feature type="region of interest" description="Disordered" evidence="1">
    <location>
        <begin position="112"/>
        <end position="136"/>
    </location>
</feature>
<dbReference type="PANTHER" id="PTHR13844">
    <property type="entry name" value="SWI/SNF-RELATED MATRIX-ASSOCIATED ACTIN-DEPENDENT REGULATOR OF CHROMATIN SUBFAMILY D"/>
    <property type="match status" value="1"/>
</dbReference>
<evidence type="ECO:0000313" key="3">
    <source>
        <dbReference type="EMBL" id="KAJ4153314.1"/>
    </source>
</evidence>
<dbReference type="Proteomes" id="UP001144673">
    <property type="component" value="Chromosome 5"/>
</dbReference>
<evidence type="ECO:0000259" key="2">
    <source>
        <dbReference type="PROSITE" id="PS51925"/>
    </source>
</evidence>
<dbReference type="Pfam" id="PF02201">
    <property type="entry name" value="SWIB"/>
    <property type="match status" value="1"/>
</dbReference>
<comment type="caution">
    <text evidence="3">The sequence shown here is derived from an EMBL/GenBank/DDBJ whole genome shotgun (WGS) entry which is preliminary data.</text>
</comment>
<dbReference type="GeneID" id="80896965"/>
<dbReference type="SUPFAM" id="SSF47592">
    <property type="entry name" value="SWIB/MDM2 domain"/>
    <property type="match status" value="1"/>
</dbReference>
<protein>
    <recommendedName>
        <fullName evidence="2">DM2 domain-containing protein</fullName>
    </recommendedName>
</protein>
<proteinExistence type="predicted"/>
<dbReference type="InterPro" id="IPR003121">
    <property type="entry name" value="SWIB_MDM2_domain"/>
</dbReference>
<name>A0A9W8QES4_AKAMU</name>
<feature type="region of interest" description="Disordered" evidence="1">
    <location>
        <begin position="225"/>
        <end position="263"/>
    </location>
</feature>
<dbReference type="Gene3D" id="1.10.245.10">
    <property type="entry name" value="SWIB/MDM2 domain"/>
    <property type="match status" value="1"/>
</dbReference>
<gene>
    <name evidence="3" type="ORF">LMH87_009806</name>
</gene>
<feature type="domain" description="DM2" evidence="2">
    <location>
        <begin position="340"/>
        <end position="417"/>
    </location>
</feature>
<organism evidence="3 4">
    <name type="scientific">Akanthomyces muscarius</name>
    <name type="common">Entomopathogenic fungus</name>
    <name type="synonym">Lecanicillium muscarium</name>
    <dbReference type="NCBI Taxonomy" id="2231603"/>
    <lineage>
        <taxon>Eukaryota</taxon>
        <taxon>Fungi</taxon>
        <taxon>Dikarya</taxon>
        <taxon>Ascomycota</taxon>
        <taxon>Pezizomycotina</taxon>
        <taxon>Sordariomycetes</taxon>
        <taxon>Hypocreomycetidae</taxon>
        <taxon>Hypocreales</taxon>
        <taxon>Cordycipitaceae</taxon>
        <taxon>Akanthomyces</taxon>
    </lineage>
</organism>